<reference evidence="16" key="1">
    <citation type="submission" date="2018-05" db="EMBL/GenBank/DDBJ databases">
        <authorList>
            <person name="Lanie J.A."/>
            <person name="Ng W.-L."/>
            <person name="Kazmierczak K.M."/>
            <person name="Andrzejewski T.M."/>
            <person name="Davidsen T.M."/>
            <person name="Wayne K.J."/>
            <person name="Tettelin H."/>
            <person name="Glass J.I."/>
            <person name="Rusch D."/>
            <person name="Podicherti R."/>
            <person name="Tsui H.-C.T."/>
            <person name="Winkler M.E."/>
        </authorList>
    </citation>
    <scope>NUCLEOTIDE SEQUENCE</scope>
</reference>
<dbReference type="PROSITE" id="PS51379">
    <property type="entry name" value="4FE4S_FER_2"/>
    <property type="match status" value="1"/>
</dbReference>
<evidence type="ECO:0000256" key="9">
    <source>
        <dbReference type="ARBA" id="ARBA00022982"/>
    </source>
</evidence>
<dbReference type="GO" id="GO:0051539">
    <property type="term" value="F:4 iron, 4 sulfur cluster binding"/>
    <property type="evidence" value="ECO:0007669"/>
    <property type="project" value="UniProtKB-KW"/>
</dbReference>
<dbReference type="SUPFAM" id="SSF54862">
    <property type="entry name" value="4Fe-4S ferredoxins"/>
    <property type="match status" value="1"/>
</dbReference>
<organism evidence="16">
    <name type="scientific">marine metagenome</name>
    <dbReference type="NCBI Taxonomy" id="408172"/>
    <lineage>
        <taxon>unclassified sequences</taxon>
        <taxon>metagenomes</taxon>
        <taxon>ecological metagenomes</taxon>
    </lineage>
</organism>
<dbReference type="PANTHER" id="PTHR43710:SF7">
    <property type="entry name" value="INDOLEPYRUVATE OXIDOREDUCTASE SUBUNIT IORA"/>
    <property type="match status" value="1"/>
</dbReference>
<evidence type="ECO:0000256" key="7">
    <source>
        <dbReference type="ARBA" id="ARBA00022485"/>
    </source>
</evidence>
<dbReference type="InterPro" id="IPR002880">
    <property type="entry name" value="Pyrv_Fd/Flavodoxin_OxRdtase_N"/>
</dbReference>
<dbReference type="InterPro" id="IPR011766">
    <property type="entry name" value="TPP_enzyme_TPP-bd"/>
</dbReference>
<comment type="subunit">
    <text evidence="3">Heterodimer of the IorA and IorB subunits.</text>
</comment>
<evidence type="ECO:0000256" key="11">
    <source>
        <dbReference type="ARBA" id="ARBA00023004"/>
    </source>
</evidence>
<keyword evidence="11" id="KW-0408">Iron</keyword>
<dbReference type="AlphaFoldDB" id="A0A381UTK4"/>
<keyword evidence="9" id="KW-0249">Electron transport</keyword>
<evidence type="ECO:0000256" key="10">
    <source>
        <dbReference type="ARBA" id="ARBA00023002"/>
    </source>
</evidence>
<sequence>MGKMLMLGNEAIALGLLEQNCRMICAYPGTPSSEILSSVLQQKKRLEIDLHAEWSVNEKVALEVALGGSWSGLRSAAIMKQVGLNVASDAFFSAAYQGVKSGFLIIPADDPGPSSSQTEQDSRLMALTAKVPVFDPSTPQEAREFVKYAMELSERHQVPVMLRPTRQICHAVQDIEFNEKFSNEIPQVKFDKDPHRWAATPRDRYLLHVELNKKLKLIEDEFSSSPCNKVESGSAKVGVIASGMVYNVARQILRDLNFDAPLLKIGTPFPLPQKMMSDFIADCEQVVVFEETDYCIELQIPDRRNVRGRLDSTIPSAGELTPDVVGKVLSGLQGDANKTTKYFSADAGLAAAIAEQQTPPRPPRLCPGCSHRSAFYAMKREFGKRTLYPGDIGCYTLGANLDAVDTCVDMGSGSDIASGFYHAHKIGRAGGSGGKDRPIMVTIGDSTFLHSGLQPLMNAVHTDARFVLLILDNRTTAMTGFQPTPANPEDSNLNPERSVSIPNLVRACGVEFVRELDPYLHDDFRSVIREAHEHCRSPEGRVAVVIAERSCSLHEPETVEKRAVQITDECDGCRYCLIAFECPALVLSIDGSRVDLNEDLCVDCGQCIDSCHKGFIIPHPEMEWV</sequence>
<evidence type="ECO:0000259" key="15">
    <source>
        <dbReference type="PROSITE" id="PS51379"/>
    </source>
</evidence>
<dbReference type="InterPro" id="IPR009014">
    <property type="entry name" value="Transketo_C/PFOR_II"/>
</dbReference>
<evidence type="ECO:0000256" key="4">
    <source>
        <dbReference type="ARBA" id="ARBA00012812"/>
    </source>
</evidence>
<evidence type="ECO:0000256" key="12">
    <source>
        <dbReference type="ARBA" id="ARBA00023014"/>
    </source>
</evidence>
<comment type="function">
    <text evidence="2">Catalyzes the ferredoxin-dependent oxidative decarboxylation of arylpyruvates.</text>
</comment>
<evidence type="ECO:0000256" key="1">
    <source>
        <dbReference type="ARBA" id="ARBA00001966"/>
    </source>
</evidence>
<dbReference type="SUPFAM" id="SSF52922">
    <property type="entry name" value="TK C-terminal domain-like"/>
    <property type="match status" value="1"/>
</dbReference>
<keyword evidence="10" id="KW-0560">Oxidoreductase</keyword>
<evidence type="ECO:0000256" key="14">
    <source>
        <dbReference type="ARBA" id="ARBA00048332"/>
    </source>
</evidence>
<dbReference type="InterPro" id="IPR045025">
    <property type="entry name" value="HACL1-like"/>
</dbReference>
<accession>A0A381UTK4</accession>
<dbReference type="EC" id="1.2.7.8" evidence="4"/>
<dbReference type="Pfam" id="PF02775">
    <property type="entry name" value="TPP_enzyme_C"/>
    <property type="match status" value="1"/>
</dbReference>
<keyword evidence="6" id="KW-0813">Transport</keyword>
<evidence type="ECO:0000313" key="16">
    <source>
        <dbReference type="EMBL" id="SVA30958.1"/>
    </source>
</evidence>
<keyword evidence="7" id="KW-0004">4Fe-4S</keyword>
<feature type="domain" description="4Fe-4S ferredoxin-type" evidence="15">
    <location>
        <begin position="592"/>
        <end position="621"/>
    </location>
</feature>
<dbReference type="PANTHER" id="PTHR43710">
    <property type="entry name" value="2-HYDROXYACYL-COA LYASE"/>
    <property type="match status" value="1"/>
</dbReference>
<gene>
    <name evidence="16" type="ORF">METZ01_LOCUS83812</name>
</gene>
<evidence type="ECO:0000256" key="2">
    <source>
        <dbReference type="ARBA" id="ARBA00002995"/>
    </source>
</evidence>
<protein>
    <recommendedName>
        <fullName evidence="5">Indolepyruvate oxidoreductase subunit IorA</fullName>
        <ecNumber evidence="4">1.2.7.8</ecNumber>
    </recommendedName>
    <alternativeName>
        <fullName evidence="13">Indolepyruvate ferredoxin oxidoreductase subunit alpha</fullName>
    </alternativeName>
</protein>
<comment type="cofactor">
    <cofactor evidence="1">
        <name>[4Fe-4S] cluster</name>
        <dbReference type="ChEBI" id="CHEBI:49883"/>
    </cofactor>
</comment>
<dbReference type="Gene3D" id="3.40.50.970">
    <property type="match status" value="2"/>
</dbReference>
<keyword evidence="12" id="KW-0411">Iron-sulfur</keyword>
<dbReference type="PIRSF" id="PIRSF006439">
    <property type="entry name" value="Indolepyruvate_ferr_oxidored"/>
    <property type="match status" value="1"/>
</dbReference>
<comment type="catalytic activity">
    <reaction evidence="14">
        <text>indole-3-pyruvate + 2 oxidized [2Fe-2S]-[ferredoxin] + CoA = (indol-3-yl)acetyl-CoA + 2 reduced [2Fe-2S]-[ferredoxin] + CO2 + H(+)</text>
        <dbReference type="Rhea" id="RHEA:12645"/>
        <dbReference type="Rhea" id="RHEA-COMP:10000"/>
        <dbReference type="Rhea" id="RHEA-COMP:10001"/>
        <dbReference type="ChEBI" id="CHEBI:15378"/>
        <dbReference type="ChEBI" id="CHEBI:16526"/>
        <dbReference type="ChEBI" id="CHEBI:17640"/>
        <dbReference type="ChEBI" id="CHEBI:33737"/>
        <dbReference type="ChEBI" id="CHEBI:33738"/>
        <dbReference type="ChEBI" id="CHEBI:57271"/>
        <dbReference type="ChEBI" id="CHEBI:57287"/>
        <dbReference type="EC" id="1.2.7.8"/>
    </reaction>
</comment>
<dbReference type="CDD" id="cd07034">
    <property type="entry name" value="TPP_PYR_PFOR_IOR-alpha_like"/>
    <property type="match status" value="1"/>
</dbReference>
<evidence type="ECO:0000256" key="6">
    <source>
        <dbReference type="ARBA" id="ARBA00022448"/>
    </source>
</evidence>
<dbReference type="FunFam" id="3.40.50.970:FF:000039">
    <property type="entry name" value="Indolepyruvate oxidoreductase subunit IorA"/>
    <property type="match status" value="1"/>
</dbReference>
<evidence type="ECO:0000256" key="8">
    <source>
        <dbReference type="ARBA" id="ARBA00022723"/>
    </source>
</evidence>
<proteinExistence type="predicted"/>
<dbReference type="Gene3D" id="3.30.70.20">
    <property type="match status" value="1"/>
</dbReference>
<dbReference type="InterPro" id="IPR029061">
    <property type="entry name" value="THDP-binding"/>
</dbReference>
<evidence type="ECO:0000256" key="3">
    <source>
        <dbReference type="ARBA" id="ARBA00011238"/>
    </source>
</evidence>
<dbReference type="CDD" id="cd02008">
    <property type="entry name" value="TPP_IOR_alpha"/>
    <property type="match status" value="1"/>
</dbReference>
<dbReference type="InterPro" id="IPR017721">
    <property type="entry name" value="IorA"/>
</dbReference>
<dbReference type="GO" id="GO:0046872">
    <property type="term" value="F:metal ion binding"/>
    <property type="evidence" value="ECO:0007669"/>
    <property type="project" value="UniProtKB-KW"/>
</dbReference>
<keyword evidence="8" id="KW-0479">Metal-binding</keyword>
<name>A0A381UTK4_9ZZZZ</name>
<dbReference type="SUPFAM" id="SSF52518">
    <property type="entry name" value="Thiamin diphosphate-binding fold (THDP-binding)"/>
    <property type="match status" value="2"/>
</dbReference>
<dbReference type="GO" id="GO:0030976">
    <property type="term" value="F:thiamine pyrophosphate binding"/>
    <property type="evidence" value="ECO:0007669"/>
    <property type="project" value="InterPro"/>
</dbReference>
<dbReference type="GO" id="GO:0043805">
    <property type="term" value="F:indolepyruvate ferredoxin oxidoreductase activity"/>
    <property type="evidence" value="ECO:0007669"/>
    <property type="project" value="UniProtKB-EC"/>
</dbReference>
<evidence type="ECO:0000256" key="5">
    <source>
        <dbReference type="ARBA" id="ARBA00017710"/>
    </source>
</evidence>
<evidence type="ECO:0000256" key="13">
    <source>
        <dbReference type="ARBA" id="ARBA00030514"/>
    </source>
</evidence>
<dbReference type="InterPro" id="IPR017896">
    <property type="entry name" value="4Fe4S_Fe-S-bd"/>
</dbReference>
<dbReference type="Pfam" id="PF01855">
    <property type="entry name" value="POR_N"/>
    <property type="match status" value="1"/>
</dbReference>
<dbReference type="EMBL" id="UINC01007017">
    <property type="protein sequence ID" value="SVA30958.1"/>
    <property type="molecule type" value="Genomic_DNA"/>
</dbReference>